<keyword evidence="2 9" id="KW-0813">Transport</keyword>
<feature type="region of interest" description="Disordered" evidence="12">
    <location>
        <begin position="805"/>
        <end position="825"/>
    </location>
</feature>
<dbReference type="SUPFAM" id="SSF56935">
    <property type="entry name" value="Porins"/>
    <property type="match status" value="1"/>
</dbReference>
<evidence type="ECO:0000256" key="11">
    <source>
        <dbReference type="RuleBase" id="RU003357"/>
    </source>
</evidence>
<evidence type="ECO:0000256" key="13">
    <source>
        <dbReference type="SAM" id="SignalP"/>
    </source>
</evidence>
<dbReference type="InterPro" id="IPR010917">
    <property type="entry name" value="TonB_rcpt_CS"/>
</dbReference>
<organism evidence="16 17">
    <name type="scientific">Sphingomonas oligophenolica</name>
    <dbReference type="NCBI Taxonomy" id="301154"/>
    <lineage>
        <taxon>Bacteria</taxon>
        <taxon>Pseudomonadati</taxon>
        <taxon>Pseudomonadota</taxon>
        <taxon>Alphaproteobacteria</taxon>
        <taxon>Sphingomonadales</taxon>
        <taxon>Sphingomonadaceae</taxon>
        <taxon>Sphingomonas</taxon>
    </lineage>
</organism>
<feature type="signal peptide" evidence="13">
    <location>
        <begin position="1"/>
        <end position="26"/>
    </location>
</feature>
<keyword evidence="6 11" id="KW-0798">TonB box</keyword>
<feature type="chain" id="PRO_5021332723" evidence="13">
    <location>
        <begin position="27"/>
        <end position="1039"/>
    </location>
</feature>
<evidence type="ECO:0000256" key="3">
    <source>
        <dbReference type="ARBA" id="ARBA00022452"/>
    </source>
</evidence>
<evidence type="ECO:0000256" key="6">
    <source>
        <dbReference type="ARBA" id="ARBA00023077"/>
    </source>
</evidence>
<dbReference type="GO" id="GO:0009279">
    <property type="term" value="C:cell outer membrane"/>
    <property type="evidence" value="ECO:0007669"/>
    <property type="project" value="UniProtKB-SubCell"/>
</dbReference>
<keyword evidence="8 9" id="KW-0998">Cell outer membrane</keyword>
<comment type="similarity">
    <text evidence="9 11">Belongs to the TonB-dependent receptor family.</text>
</comment>
<reference evidence="16 17" key="1">
    <citation type="journal article" date="2019" name="Environ. Microbiol.">
        <title>Species interactions and distinct microbial communities in high Arctic permafrost affected cryosols are associated with the CH4 and CO2 gas fluxes.</title>
        <authorList>
            <person name="Altshuler I."/>
            <person name="Hamel J."/>
            <person name="Turney S."/>
            <person name="Magnuson E."/>
            <person name="Levesque R."/>
            <person name="Greer C."/>
            <person name="Whyte L.G."/>
        </authorList>
    </citation>
    <scope>NUCLEOTIDE SEQUENCE [LARGE SCALE GENOMIC DNA]</scope>
    <source>
        <strain evidence="16 17">S5.1</strain>
    </source>
</reference>
<dbReference type="Pfam" id="PF00593">
    <property type="entry name" value="TonB_dep_Rec_b-barrel"/>
    <property type="match status" value="1"/>
</dbReference>
<keyword evidence="17" id="KW-1185">Reference proteome</keyword>
<dbReference type="PANTHER" id="PTHR47234">
    <property type="match status" value="1"/>
</dbReference>
<dbReference type="InterPro" id="IPR036942">
    <property type="entry name" value="Beta-barrel_TonB_sf"/>
</dbReference>
<dbReference type="InterPro" id="IPR012910">
    <property type="entry name" value="Plug_dom"/>
</dbReference>
<name>A0A502CB15_9SPHN</name>
<evidence type="ECO:0000256" key="5">
    <source>
        <dbReference type="ARBA" id="ARBA00022729"/>
    </source>
</evidence>
<accession>A0A502CB15</accession>
<dbReference type="Gene3D" id="2.40.170.20">
    <property type="entry name" value="TonB-dependent receptor, beta-barrel domain"/>
    <property type="match status" value="1"/>
</dbReference>
<comment type="caution">
    <text evidence="16">The sequence shown here is derived from an EMBL/GenBank/DDBJ whole genome shotgun (WGS) entry which is preliminary data.</text>
</comment>
<keyword evidence="4 9" id="KW-0812">Transmembrane</keyword>
<evidence type="ECO:0000256" key="2">
    <source>
        <dbReference type="ARBA" id="ARBA00022448"/>
    </source>
</evidence>
<keyword evidence="16" id="KW-0675">Receptor</keyword>
<dbReference type="InterPro" id="IPR039426">
    <property type="entry name" value="TonB-dep_rcpt-like"/>
</dbReference>
<evidence type="ECO:0000256" key="1">
    <source>
        <dbReference type="ARBA" id="ARBA00004571"/>
    </source>
</evidence>
<evidence type="ECO:0000256" key="8">
    <source>
        <dbReference type="ARBA" id="ARBA00023237"/>
    </source>
</evidence>
<feature type="domain" description="TonB-dependent receptor plug" evidence="15">
    <location>
        <begin position="79"/>
        <end position="186"/>
    </location>
</feature>
<evidence type="ECO:0000259" key="15">
    <source>
        <dbReference type="Pfam" id="PF07715"/>
    </source>
</evidence>
<feature type="short sequence motif" description="TonB C-terminal box" evidence="10">
    <location>
        <begin position="1022"/>
        <end position="1039"/>
    </location>
</feature>
<protein>
    <submittedName>
        <fullName evidence="16">TonB-dependent receptor</fullName>
    </submittedName>
</protein>
<dbReference type="Gene3D" id="2.170.130.10">
    <property type="entry name" value="TonB-dependent receptor, plug domain"/>
    <property type="match status" value="1"/>
</dbReference>
<comment type="subcellular location">
    <subcellularLocation>
        <location evidence="1 9">Cell outer membrane</location>
        <topology evidence="1 9">Multi-pass membrane protein</topology>
    </subcellularLocation>
</comment>
<dbReference type="InterPro" id="IPR037066">
    <property type="entry name" value="Plug_dom_sf"/>
</dbReference>
<dbReference type="PROSITE" id="PS52016">
    <property type="entry name" value="TONB_DEPENDENT_REC_3"/>
    <property type="match status" value="1"/>
</dbReference>
<keyword evidence="7 9" id="KW-0472">Membrane</keyword>
<evidence type="ECO:0000259" key="14">
    <source>
        <dbReference type="Pfam" id="PF00593"/>
    </source>
</evidence>
<dbReference type="Pfam" id="PF07715">
    <property type="entry name" value="Plug"/>
    <property type="match status" value="1"/>
</dbReference>
<proteinExistence type="inferred from homology"/>
<evidence type="ECO:0000256" key="4">
    <source>
        <dbReference type="ARBA" id="ARBA00022692"/>
    </source>
</evidence>
<evidence type="ECO:0000313" key="16">
    <source>
        <dbReference type="EMBL" id="TPG10795.1"/>
    </source>
</evidence>
<evidence type="ECO:0000256" key="9">
    <source>
        <dbReference type="PROSITE-ProRule" id="PRU01360"/>
    </source>
</evidence>
<evidence type="ECO:0000313" key="17">
    <source>
        <dbReference type="Proteomes" id="UP000318413"/>
    </source>
</evidence>
<evidence type="ECO:0000256" key="7">
    <source>
        <dbReference type="ARBA" id="ARBA00023136"/>
    </source>
</evidence>
<keyword evidence="3 9" id="KW-1134">Transmembrane beta strand</keyword>
<dbReference type="OrthoDB" id="7051241at2"/>
<gene>
    <name evidence="16" type="ORF">EAH84_11960</name>
</gene>
<dbReference type="EMBL" id="RCZK01000010">
    <property type="protein sequence ID" value="TPG10795.1"/>
    <property type="molecule type" value="Genomic_DNA"/>
</dbReference>
<dbReference type="PROSITE" id="PS01156">
    <property type="entry name" value="TONB_DEPENDENT_REC_2"/>
    <property type="match status" value="1"/>
</dbReference>
<feature type="domain" description="TonB-dependent receptor-like beta-barrel" evidence="14">
    <location>
        <begin position="429"/>
        <end position="997"/>
    </location>
</feature>
<dbReference type="Proteomes" id="UP000318413">
    <property type="component" value="Unassembled WGS sequence"/>
</dbReference>
<evidence type="ECO:0000256" key="12">
    <source>
        <dbReference type="SAM" id="MobiDB-lite"/>
    </source>
</evidence>
<sequence length="1039" mass="109009">MTSPRARLLASTLIAGMATIATPALAQTQTQTTTSTQSTTATGDQVGVQPVEAAPAATSQQGDIIVTGTLVRDPNLVSSAPVATIGQGELQLRQTNVAEEVLRTIPGIVPSIGSNVNNGNGGAAFVNLRGLGSNRNLVLLDGARIAPAGLGGQVDLNNIPLALLERVDVLTGGASSTYGADAVSGVVNFITKQDFAGMEANVSEQITQRGDGNHLRADLTLGANFDDGRGNAVLSLGYQESDPVYFGGPDRPASDVTLESYDRFYVAGQGSSTTTPAALDIGGGRKRQQISADGTDITPFYSAFNFNPYNVFQVPFTRYNMYGAAHYDVADHVTVYARGLFSDNTVKTIIAPSGVFGSSVTVPVSNPFISPAQRTYLCANADTNTAVAGNQTLTAAQCSAAALATSPTSPDYRTFTFGLRRRTTEVGPRISDYNTQIFDFRAGVRGDITSNIGFDVSGSYGRSRNTQAIQNYVLTSRVRQALLATNTTTCLTNSNGCVPLNIFGANNSITPAMVDYISDDATTFVETTLGQARGVINGDLGFGSPFASQNINFAVGTEYRKYTAKQRSDVLAKTPGELGGAGGAAPDITGGFDVVEGFGELVVPLITDRPFFQSLTAEGGIRQSHYKIDTAGNPTFNTTTWKAGGSWQPVNDIKFRGNYQRAVRAPNVGELFSPVSTGLTNLGTDPCAGAAPVSNPNLRAVCIAQGAPVATIGTIQNPTAGQANVTGGGNPLLKPEVSNSYTFGAVVTPSFFRGFTATVDYYHIKVNGAVSSPTPADLIAACFGSSPTSPPASAATSKDCTVIRRNPNTGALDGDPATTQGLFGPSSNLGTIETAGIDLTAAYKMRLGSLFGEEAGLNLSFTGNWTEKSKFQATPTSINRDCVGFYSVNCGSIQPKFSFNQRTTLTMGKVDVSLLWRYIHPVDFEPLQYAADVAAAQASPANCPNYQTDSGDQISNGGGGCIVDSPFRHIGAKHYFDLSTRFAATENFEMTITVQNLFDLQPPTVGGDVGATTYNGGNTYPSTYDALGRRFAVGARLKF</sequence>
<dbReference type="InterPro" id="IPR000531">
    <property type="entry name" value="Beta-barrel_TonB"/>
</dbReference>
<evidence type="ECO:0000256" key="10">
    <source>
        <dbReference type="PROSITE-ProRule" id="PRU10144"/>
    </source>
</evidence>
<dbReference type="PANTHER" id="PTHR47234:SF2">
    <property type="entry name" value="TONB-DEPENDENT RECEPTOR"/>
    <property type="match status" value="1"/>
</dbReference>
<dbReference type="AlphaFoldDB" id="A0A502CB15"/>
<keyword evidence="5 13" id="KW-0732">Signal</keyword>